<feature type="transmembrane region" description="Helical" evidence="2">
    <location>
        <begin position="321"/>
        <end position="343"/>
    </location>
</feature>
<accession>A0A538TXI6</accession>
<comment type="caution">
    <text evidence="3">The sequence shown here is derived from an EMBL/GenBank/DDBJ whole genome shotgun (WGS) entry which is preliminary data.</text>
</comment>
<dbReference type="Gene3D" id="1.25.40.10">
    <property type="entry name" value="Tetratricopeptide repeat domain"/>
    <property type="match status" value="1"/>
</dbReference>
<dbReference type="AlphaFoldDB" id="A0A538TXI6"/>
<protein>
    <recommendedName>
        <fullName evidence="5">Glycosyltransferase RgtA/B/C/D-like domain-containing protein</fullName>
    </recommendedName>
</protein>
<dbReference type="InterPro" id="IPR011990">
    <property type="entry name" value="TPR-like_helical_dom_sf"/>
</dbReference>
<dbReference type="EMBL" id="VBOY01000011">
    <property type="protein sequence ID" value="TMQ68357.1"/>
    <property type="molecule type" value="Genomic_DNA"/>
</dbReference>
<reference evidence="3 4" key="1">
    <citation type="journal article" date="2019" name="Nat. Microbiol.">
        <title>Mediterranean grassland soil C-N compound turnover is dependent on rainfall and depth, and is mediated by genomically divergent microorganisms.</title>
        <authorList>
            <person name="Diamond S."/>
            <person name="Andeer P.F."/>
            <person name="Li Z."/>
            <person name="Crits-Christoph A."/>
            <person name="Burstein D."/>
            <person name="Anantharaman K."/>
            <person name="Lane K.R."/>
            <person name="Thomas B.C."/>
            <person name="Pan C."/>
            <person name="Northen T.R."/>
            <person name="Banfield J.F."/>
        </authorList>
    </citation>
    <scope>NUCLEOTIDE SEQUENCE [LARGE SCALE GENOMIC DNA]</scope>
    <source>
        <strain evidence="3">WS_8</strain>
    </source>
</reference>
<keyword evidence="2" id="KW-0812">Transmembrane</keyword>
<name>A0A538TXI6_UNCEI</name>
<feature type="transmembrane region" description="Helical" evidence="2">
    <location>
        <begin position="218"/>
        <end position="237"/>
    </location>
</feature>
<keyword evidence="2" id="KW-0472">Membrane</keyword>
<evidence type="ECO:0000256" key="2">
    <source>
        <dbReference type="SAM" id="Phobius"/>
    </source>
</evidence>
<keyword evidence="2" id="KW-1133">Transmembrane helix</keyword>
<evidence type="ECO:0000313" key="4">
    <source>
        <dbReference type="Proteomes" id="UP000316609"/>
    </source>
</evidence>
<feature type="region of interest" description="Disordered" evidence="1">
    <location>
        <begin position="1"/>
        <end position="23"/>
    </location>
</feature>
<evidence type="ECO:0008006" key="5">
    <source>
        <dbReference type="Google" id="ProtNLM"/>
    </source>
</evidence>
<feature type="transmembrane region" description="Helical" evidence="2">
    <location>
        <begin position="349"/>
        <end position="371"/>
    </location>
</feature>
<proteinExistence type="predicted"/>
<evidence type="ECO:0000256" key="1">
    <source>
        <dbReference type="SAM" id="MobiDB-lite"/>
    </source>
</evidence>
<evidence type="ECO:0000313" key="3">
    <source>
        <dbReference type="EMBL" id="TMQ68357.1"/>
    </source>
</evidence>
<dbReference type="Pfam" id="PF14559">
    <property type="entry name" value="TPR_19"/>
    <property type="match status" value="1"/>
</dbReference>
<feature type="transmembrane region" description="Helical" evidence="2">
    <location>
        <begin position="104"/>
        <end position="122"/>
    </location>
</feature>
<gene>
    <name evidence="3" type="ORF">E6K78_01480</name>
</gene>
<organism evidence="3 4">
    <name type="scientific">Eiseniibacteriota bacterium</name>
    <dbReference type="NCBI Taxonomy" id="2212470"/>
    <lineage>
        <taxon>Bacteria</taxon>
        <taxon>Candidatus Eiseniibacteriota</taxon>
    </lineage>
</organism>
<feature type="transmembrane region" description="Helical" evidence="2">
    <location>
        <begin position="182"/>
        <end position="206"/>
    </location>
</feature>
<feature type="transmembrane region" description="Helical" evidence="2">
    <location>
        <begin position="288"/>
        <end position="309"/>
    </location>
</feature>
<dbReference type="Proteomes" id="UP000316609">
    <property type="component" value="Unassembled WGS sequence"/>
</dbReference>
<dbReference type="SUPFAM" id="SSF48452">
    <property type="entry name" value="TPR-like"/>
    <property type="match status" value="1"/>
</dbReference>
<sequence length="627" mass="68249">MASRAVPRRRQPDRSRAPSVPEPPRIARDPWGWASLAALLPLLLKSLGAPLGEPVADDFDFLHHALLLHRHGLLDGGGSAAFWRPLAHQIYYTALGPLILTHPWAVAALHGVLLALCALLLYRTFRWRFAGPVAAACATFPLLAESARELIAWPSHFVELGTLFFAVVALHEAAARRGIRAFLALAGSLLCKETGVVAALLLPWMPAVRGPITMRERLRWAGGAGLVLLGYGVLYLYTRRHAGLELPHHLETDRAIAATPWLTRLGWSFWNSLRAMMSLPAIPSRDDAFFGVAAAALVVAAGVFLIADRTRRARLEPARPWILWGLAWFLVFAMGLTAIYPIWAPYRAAFGAIGLGVALVAWLGAGEPWLIAPLVALRLATVAASPGPPPLVSSSAPESGAFIDFERLVRLQRLMIDTRTTLQAAFPTLPHGARVGQHYMPRGALYAFEGDKALQIWYRDTTVRWVPFTAYRSDPGLRLATIVEYQPHRAPQAALVEPAAMRALLEAADRIARSDWAGALARLGRADSLQRDAGAAVFRATVASKRALCRLELGAADDAAREARHGLDLWADNFDSRYVLASVALARDQLDEAEAQLDTLLAASPGDSSAAQLLRTVRATRAQRARP</sequence>